<evidence type="ECO:0000313" key="2">
    <source>
        <dbReference type="Proteomes" id="UP001054945"/>
    </source>
</evidence>
<comment type="caution">
    <text evidence="1">The sequence shown here is derived from an EMBL/GenBank/DDBJ whole genome shotgun (WGS) entry which is preliminary data.</text>
</comment>
<name>A0AAV4MUZ5_CAEEX</name>
<evidence type="ECO:0000313" key="1">
    <source>
        <dbReference type="EMBL" id="GIX76277.1"/>
    </source>
</evidence>
<gene>
    <name evidence="1" type="ORF">CEXT_406491</name>
</gene>
<organism evidence="1 2">
    <name type="scientific">Caerostris extrusa</name>
    <name type="common">Bark spider</name>
    <name type="synonym">Caerostris bankana</name>
    <dbReference type="NCBI Taxonomy" id="172846"/>
    <lineage>
        <taxon>Eukaryota</taxon>
        <taxon>Metazoa</taxon>
        <taxon>Ecdysozoa</taxon>
        <taxon>Arthropoda</taxon>
        <taxon>Chelicerata</taxon>
        <taxon>Arachnida</taxon>
        <taxon>Araneae</taxon>
        <taxon>Araneomorphae</taxon>
        <taxon>Entelegynae</taxon>
        <taxon>Araneoidea</taxon>
        <taxon>Araneidae</taxon>
        <taxon>Caerostris</taxon>
    </lineage>
</organism>
<dbReference type="EMBL" id="BPLR01002656">
    <property type="protein sequence ID" value="GIX76277.1"/>
    <property type="molecule type" value="Genomic_DNA"/>
</dbReference>
<accession>A0AAV4MUZ5</accession>
<dbReference type="AlphaFoldDB" id="A0AAV4MUZ5"/>
<proteinExistence type="predicted"/>
<dbReference type="Proteomes" id="UP001054945">
    <property type="component" value="Unassembled WGS sequence"/>
</dbReference>
<reference evidence="1 2" key="1">
    <citation type="submission" date="2021-06" db="EMBL/GenBank/DDBJ databases">
        <title>Caerostris extrusa draft genome.</title>
        <authorList>
            <person name="Kono N."/>
            <person name="Arakawa K."/>
        </authorList>
    </citation>
    <scope>NUCLEOTIDE SEQUENCE [LARGE SCALE GENOMIC DNA]</scope>
</reference>
<protein>
    <submittedName>
        <fullName evidence="1">Uncharacterized protein</fullName>
    </submittedName>
</protein>
<keyword evidence="2" id="KW-1185">Reference proteome</keyword>
<sequence>MDVDGTCHHLLIPDRDVTSCTCCRRHRLLVFFKGGGNLGFGLEAISRKSSAFRMQSCLRQCSNYATLSVQQLWGKNTNSQGTQTSIPFQGHWDIGHPALRSTDNKVNFVDLQSPYPHYTFRYTLQWPALLSVSHPNEIKINAGACASPQSLPLSTSG</sequence>